<feature type="transmembrane region" description="Helical" evidence="6">
    <location>
        <begin position="76"/>
        <end position="98"/>
    </location>
</feature>
<dbReference type="AlphaFoldDB" id="A0A0A2M879"/>
<comment type="caution">
    <text evidence="8">The sequence shown here is derived from an EMBL/GenBank/DDBJ whole genome shotgun (WGS) entry which is preliminary data.</text>
</comment>
<dbReference type="RefSeq" id="WP_020211490.1">
    <property type="nucleotide sequence ID" value="NZ_JRLX01000001.1"/>
</dbReference>
<feature type="transmembrane region" description="Helical" evidence="6">
    <location>
        <begin position="328"/>
        <end position="349"/>
    </location>
</feature>
<dbReference type="GO" id="GO:0016020">
    <property type="term" value="C:membrane"/>
    <property type="evidence" value="ECO:0007669"/>
    <property type="project" value="UniProtKB-SubCell"/>
</dbReference>
<keyword evidence="2" id="KW-0813">Transport</keyword>
<keyword evidence="4 6" id="KW-1133">Transmembrane helix</keyword>
<dbReference type="InterPro" id="IPR020846">
    <property type="entry name" value="MFS_dom"/>
</dbReference>
<keyword evidence="3 6" id="KW-0812">Transmembrane</keyword>
<dbReference type="PANTHER" id="PTHR23504:SF15">
    <property type="entry name" value="MAJOR FACILITATOR SUPERFAMILY (MFS) PROFILE DOMAIN-CONTAINING PROTEIN"/>
    <property type="match status" value="1"/>
</dbReference>
<dbReference type="eggNOG" id="COG2814">
    <property type="taxonomic scope" value="Bacteria"/>
</dbReference>
<dbReference type="PROSITE" id="PS50850">
    <property type="entry name" value="MFS"/>
    <property type="match status" value="1"/>
</dbReference>
<feature type="transmembrane region" description="Helical" evidence="6">
    <location>
        <begin position="299"/>
        <end position="322"/>
    </location>
</feature>
<feature type="domain" description="Major facilitator superfamily (MFS) profile" evidence="7">
    <location>
        <begin position="10"/>
        <end position="414"/>
    </location>
</feature>
<protein>
    <submittedName>
        <fullName evidence="8">MFS transporter</fullName>
    </submittedName>
</protein>
<accession>A0A0A2M879</accession>
<dbReference type="CDD" id="cd17330">
    <property type="entry name" value="MFS_SLC46_TetA_like"/>
    <property type="match status" value="1"/>
</dbReference>
<sequence length="417" mass="44701">MTTQTPAKPKLFPILLVTFIDTLGMSVVLPFLVVIVLKMGGNALTYGLLGATYSVFQLVGAPLLGNWSDSSGRKKILLISEIGTFIGWMIFIVGLLIAPSGTVANAAKHNDLVITLPLMLIFLARAIDGLTGGSISVANAYLADIFEKKDRKQNFGKISAASNMGLIFGPLMAGLLGATVLGNLLPVIATALISFVAVFVVYFYIHESRFKSADTDKVTINQPTKKDVFKVFKIDGVPYFLLLYFLIYLAFNFFYIAFPVYAADELKWSVLQLGVFFSFLSGALVVVQGPLLTYLSKHFSGAVLVITGGFLLAICFVCLTFNNIVVMYIGALFFALGNGLMWPSFVALLSNTGNEDTQGAIQGVASAAGSLASIIGLVSGAFLFNVLHGNIFFVTAAFMAGIALLSVPLIQKEKAMQ</sequence>
<reference evidence="8 9" key="1">
    <citation type="submission" date="2013-09" db="EMBL/GenBank/DDBJ databases">
        <authorList>
            <person name="Zeng Z."/>
            <person name="Chen C."/>
        </authorList>
    </citation>
    <scope>NUCLEOTIDE SEQUENCE [LARGE SCALE GENOMIC DNA]</scope>
    <source>
        <strain evidence="8 9">WB 3.3-2</strain>
    </source>
</reference>
<dbReference type="Proteomes" id="UP000030152">
    <property type="component" value="Unassembled WGS sequence"/>
</dbReference>
<name>A0A0A2M879_9FLAO</name>
<evidence type="ECO:0000256" key="5">
    <source>
        <dbReference type="ARBA" id="ARBA00023136"/>
    </source>
</evidence>
<feature type="transmembrane region" description="Helical" evidence="6">
    <location>
        <begin position="163"/>
        <end position="181"/>
    </location>
</feature>
<feature type="transmembrane region" description="Helical" evidence="6">
    <location>
        <begin position="268"/>
        <end position="287"/>
    </location>
</feature>
<dbReference type="Gene3D" id="1.20.1250.20">
    <property type="entry name" value="MFS general substrate transporter like domains"/>
    <property type="match status" value="1"/>
</dbReference>
<evidence type="ECO:0000256" key="1">
    <source>
        <dbReference type="ARBA" id="ARBA00004141"/>
    </source>
</evidence>
<evidence type="ECO:0000313" key="8">
    <source>
        <dbReference type="EMBL" id="KGO88479.1"/>
    </source>
</evidence>
<keyword evidence="5 6" id="KW-0472">Membrane</keyword>
<organism evidence="8 9">
    <name type="scientific">Flavobacterium rivuli WB 3.3-2 = DSM 21788</name>
    <dbReference type="NCBI Taxonomy" id="1121895"/>
    <lineage>
        <taxon>Bacteria</taxon>
        <taxon>Pseudomonadati</taxon>
        <taxon>Bacteroidota</taxon>
        <taxon>Flavobacteriia</taxon>
        <taxon>Flavobacteriales</taxon>
        <taxon>Flavobacteriaceae</taxon>
        <taxon>Flavobacterium</taxon>
    </lineage>
</organism>
<evidence type="ECO:0000256" key="4">
    <source>
        <dbReference type="ARBA" id="ARBA00022989"/>
    </source>
</evidence>
<feature type="transmembrane region" description="Helical" evidence="6">
    <location>
        <begin position="361"/>
        <end position="384"/>
    </location>
</feature>
<gene>
    <name evidence="8" type="ORF">Q765_00805</name>
</gene>
<dbReference type="PANTHER" id="PTHR23504">
    <property type="entry name" value="MAJOR FACILITATOR SUPERFAMILY DOMAIN-CONTAINING PROTEIN 10"/>
    <property type="match status" value="1"/>
</dbReference>
<dbReference type="STRING" id="1121895.GCA_000378485_00366"/>
<dbReference type="GO" id="GO:0022857">
    <property type="term" value="F:transmembrane transporter activity"/>
    <property type="evidence" value="ECO:0007669"/>
    <property type="project" value="InterPro"/>
</dbReference>
<feature type="transmembrane region" description="Helical" evidence="6">
    <location>
        <begin position="43"/>
        <end position="64"/>
    </location>
</feature>
<dbReference type="Pfam" id="PF07690">
    <property type="entry name" value="MFS_1"/>
    <property type="match status" value="1"/>
</dbReference>
<keyword evidence="9" id="KW-1185">Reference proteome</keyword>
<dbReference type="InterPro" id="IPR011701">
    <property type="entry name" value="MFS"/>
</dbReference>
<feature type="transmembrane region" description="Helical" evidence="6">
    <location>
        <begin position="12"/>
        <end position="37"/>
    </location>
</feature>
<dbReference type="EMBL" id="JRLX01000001">
    <property type="protein sequence ID" value="KGO88479.1"/>
    <property type="molecule type" value="Genomic_DNA"/>
</dbReference>
<feature type="transmembrane region" description="Helical" evidence="6">
    <location>
        <begin position="187"/>
        <end position="205"/>
    </location>
</feature>
<evidence type="ECO:0000259" key="7">
    <source>
        <dbReference type="PROSITE" id="PS50850"/>
    </source>
</evidence>
<dbReference type="OrthoDB" id="9793283at2"/>
<feature type="transmembrane region" description="Helical" evidence="6">
    <location>
        <begin position="239"/>
        <end position="262"/>
    </location>
</feature>
<evidence type="ECO:0000256" key="3">
    <source>
        <dbReference type="ARBA" id="ARBA00022692"/>
    </source>
</evidence>
<dbReference type="SUPFAM" id="SSF103473">
    <property type="entry name" value="MFS general substrate transporter"/>
    <property type="match status" value="1"/>
</dbReference>
<proteinExistence type="predicted"/>
<feature type="transmembrane region" description="Helical" evidence="6">
    <location>
        <begin position="390"/>
        <end position="410"/>
    </location>
</feature>
<dbReference type="InterPro" id="IPR036259">
    <property type="entry name" value="MFS_trans_sf"/>
</dbReference>
<comment type="subcellular location">
    <subcellularLocation>
        <location evidence="1">Membrane</location>
        <topology evidence="1">Multi-pass membrane protein</topology>
    </subcellularLocation>
</comment>
<evidence type="ECO:0000256" key="6">
    <source>
        <dbReference type="SAM" id="Phobius"/>
    </source>
</evidence>
<evidence type="ECO:0000256" key="2">
    <source>
        <dbReference type="ARBA" id="ARBA00022448"/>
    </source>
</evidence>
<evidence type="ECO:0000313" key="9">
    <source>
        <dbReference type="Proteomes" id="UP000030152"/>
    </source>
</evidence>